<name>A0AAU9TK54_EUPED</name>
<dbReference type="Proteomes" id="UP001153954">
    <property type="component" value="Unassembled WGS sequence"/>
</dbReference>
<evidence type="ECO:0000313" key="2">
    <source>
        <dbReference type="Proteomes" id="UP001153954"/>
    </source>
</evidence>
<dbReference type="EMBL" id="CAKOGL010000004">
    <property type="protein sequence ID" value="CAH2085897.1"/>
    <property type="molecule type" value="Genomic_DNA"/>
</dbReference>
<proteinExistence type="predicted"/>
<evidence type="ECO:0000313" key="1">
    <source>
        <dbReference type="EMBL" id="CAH2085897.1"/>
    </source>
</evidence>
<sequence length="318" mass="36026">MESLMVNKQNQKGKKLKTRKNLDAIRKKSRKNLLLTRENNGNDVDLSTKNKSFAAKTSFCITTNRLTLFRKAISSDTVTRRIIGVEKNKKKLKNSKTDTYNLIHPLKEQVTNIFTVNSGNQNVKCVSQGEKCTQDSSISDIRVERTPDSIILFSPLHRNGELNISETLQINTHQSNCVLSDLSPSNNLYSQKKLYKNFMNAIPNYLQETASIFLKTNFVNKSKNSLRNLCMEDDHLNNEESLTSHSDFTLSHSDHDGIFHNPLDLEGSSYQTVPCPELVSSPSLSTASHSTIRESSSPLSYIMSDSPEYIYYPHKLNQ</sequence>
<keyword evidence="2" id="KW-1185">Reference proteome</keyword>
<organism evidence="1 2">
    <name type="scientific">Euphydryas editha</name>
    <name type="common">Edith's checkerspot</name>
    <dbReference type="NCBI Taxonomy" id="104508"/>
    <lineage>
        <taxon>Eukaryota</taxon>
        <taxon>Metazoa</taxon>
        <taxon>Ecdysozoa</taxon>
        <taxon>Arthropoda</taxon>
        <taxon>Hexapoda</taxon>
        <taxon>Insecta</taxon>
        <taxon>Pterygota</taxon>
        <taxon>Neoptera</taxon>
        <taxon>Endopterygota</taxon>
        <taxon>Lepidoptera</taxon>
        <taxon>Glossata</taxon>
        <taxon>Ditrysia</taxon>
        <taxon>Papilionoidea</taxon>
        <taxon>Nymphalidae</taxon>
        <taxon>Nymphalinae</taxon>
        <taxon>Euphydryas</taxon>
    </lineage>
</organism>
<dbReference type="AlphaFoldDB" id="A0AAU9TK54"/>
<accession>A0AAU9TK54</accession>
<reference evidence="1" key="1">
    <citation type="submission" date="2022-03" db="EMBL/GenBank/DDBJ databases">
        <authorList>
            <person name="Tunstrom K."/>
        </authorList>
    </citation>
    <scope>NUCLEOTIDE SEQUENCE</scope>
</reference>
<protein>
    <submittedName>
        <fullName evidence="1">Uncharacterized protein</fullName>
    </submittedName>
</protein>
<comment type="caution">
    <text evidence="1">The sequence shown here is derived from an EMBL/GenBank/DDBJ whole genome shotgun (WGS) entry which is preliminary data.</text>
</comment>
<gene>
    <name evidence="1" type="ORF">EEDITHA_LOCUS2331</name>
</gene>